<evidence type="ECO:0000259" key="1">
    <source>
        <dbReference type="PROSITE" id="PS01186"/>
    </source>
</evidence>
<sequence length="1076" mass="117654">LFSAIFNNSCARGEICIGGTVCNPKVKICLCPAGTFINLTSFSCTPISFSLRPFQPVDLSRYSQDGHNNNVVLEGNEFRSQVSPGSSCSNNELCGGGSFCALPMKVCLCPDDTIDLQGQCQQRKMNFSTTGYLGTKCQNTEQCLSGLKCTNGTCKCQHPFVQENNRCVVKRITVEVGPGEMCNNGQVCTRGSICHPGIPICVCPENFILQEHSCLPVASVKNIIIYFAGTNNQVINYRMLSEGQLSRNLTTKTQKFPVTSGLLIKLDRLQQATVGVPCQANTDCVVGAYCRGDSSPPTCQCLSTHVNINGFCKKVIYPGRNGCQYDEQCSVAYPQAKCSSGQCICPHGLISEEQTCKPVCLLLLIYKINFREKTNPHGVIACDCNIFQNRIKVSDYHVEITICRSNEHCTAWTKCKRGVCRCKSNETNTGYTCKAVNHVAYPGQKCDTSRECVGESLCLQGICICTGGLISMGLECGILQKEMVAYHKNFAKITESCQRGEICIGNSKCIAGYCACTANEFIDENGQCKSLYTSDGIAASWKQRLSENLEVSAKTKSDNAIVDSTVQAIPYTKPKSGLPGQGCTLSGFCVQGAFCSDNMLCVCSSGYTSIYGFCMPIMQEEASASVGGFCLHNTDCPISTYCQNSLCKCADGFVEQSGECYKVSQVNEDCSTDPLCNPTFRCESKTSSCFCAPGELLFQGTCIPHQLQPSHYSLNCNRNQKCHHSGYCSGGYCVCIDGSITKSIDCIPQNEIIPLPNGKQSLNKRFSKQGTLVFGNKILTNNVKKKGDLQTLMNTIASNANITVSKPISNLSSATLCNQKCPQNSDCHGKICICKVGFIAVNKTCRAFRAPYARCSEMEDICAYNAYCIDGLCQCRSNTVLSNGKCKPKKYFAQFGQSCSHNIEAVNYLQHLRLPLRICDNKMECINGWCECKYGMFFEKNTKKCTESSQRSEKMIKRQVSKTASNYFIATTNTYKKHTSGKMMTICKNEANCSDQENNALLNRNFKFVGTELLEIPPGGNCLNSKVCSGGSICKDGWCICPEASMTIIDGICIKLTPTLTFKADVSLIIFKLNLI</sequence>
<dbReference type="InterPro" id="IPR006149">
    <property type="entry name" value="EB_dom"/>
</dbReference>
<dbReference type="AlphaFoldDB" id="A0A0N5DA13"/>
<proteinExistence type="predicted"/>
<organism evidence="2">
    <name type="scientific">Thelazia callipaeda</name>
    <name type="common">Oriental eyeworm</name>
    <name type="synonym">Parasitic nematode</name>
    <dbReference type="NCBI Taxonomy" id="103827"/>
    <lineage>
        <taxon>Eukaryota</taxon>
        <taxon>Metazoa</taxon>
        <taxon>Ecdysozoa</taxon>
        <taxon>Nematoda</taxon>
        <taxon>Chromadorea</taxon>
        <taxon>Rhabditida</taxon>
        <taxon>Spirurina</taxon>
        <taxon>Spiruromorpha</taxon>
        <taxon>Thelazioidea</taxon>
        <taxon>Thelaziidae</taxon>
        <taxon>Thelazia</taxon>
    </lineage>
</organism>
<reference evidence="2" key="1">
    <citation type="submission" date="2017-02" db="UniProtKB">
        <authorList>
            <consortium name="WormBaseParasite"/>
        </authorList>
    </citation>
    <scope>IDENTIFICATION</scope>
</reference>
<accession>A0A0N5DA13</accession>
<dbReference type="PROSITE" id="PS01186">
    <property type="entry name" value="EGF_2"/>
    <property type="match status" value="1"/>
</dbReference>
<dbReference type="Pfam" id="PF01683">
    <property type="entry name" value="EB"/>
    <property type="match status" value="5"/>
</dbReference>
<dbReference type="PANTHER" id="PTHR45985">
    <property type="match status" value="1"/>
</dbReference>
<name>A0A0N5DA13_THECL</name>
<dbReference type="PANTHER" id="PTHR45985:SF11">
    <property type="entry name" value="EGF-LIKE DOMAIN-CONTAINING PROTEIN"/>
    <property type="match status" value="1"/>
</dbReference>
<protein>
    <submittedName>
        <fullName evidence="2">EGF-like domain-containing protein</fullName>
    </submittedName>
</protein>
<evidence type="ECO:0000313" key="2">
    <source>
        <dbReference type="WBParaSite" id="TCLT_0000999301-mRNA-1"/>
    </source>
</evidence>
<dbReference type="SMART" id="SM00181">
    <property type="entry name" value="EGF"/>
    <property type="match status" value="13"/>
</dbReference>
<dbReference type="WBParaSite" id="TCLT_0000999301-mRNA-1">
    <property type="protein sequence ID" value="TCLT_0000999301-mRNA-1"/>
    <property type="gene ID" value="TCLT_0000999301"/>
</dbReference>
<feature type="domain" description="EGF-like" evidence="1">
    <location>
        <begin position="601"/>
        <end position="614"/>
    </location>
</feature>
<dbReference type="InterPro" id="IPR052740">
    <property type="entry name" value="CE4"/>
</dbReference>
<dbReference type="InterPro" id="IPR000742">
    <property type="entry name" value="EGF"/>
</dbReference>
<dbReference type="OMA" id="RDANANC"/>